<reference evidence="4" key="1">
    <citation type="submission" date="2025-08" db="UniProtKB">
        <authorList>
            <consortium name="RefSeq"/>
        </authorList>
    </citation>
    <scope>IDENTIFICATION</scope>
</reference>
<evidence type="ECO:0000256" key="2">
    <source>
        <dbReference type="SAM" id="MobiDB-lite"/>
    </source>
</evidence>
<name>A0ABM0K856_APLCA</name>
<dbReference type="RefSeq" id="XP_005111066.1">
    <property type="nucleotide sequence ID" value="XM_005111009.3"/>
</dbReference>
<dbReference type="Proteomes" id="UP000694888">
    <property type="component" value="Unplaced"/>
</dbReference>
<gene>
    <name evidence="4" type="primary">LOC101852059</name>
</gene>
<evidence type="ECO:0000256" key="1">
    <source>
        <dbReference type="ARBA" id="ARBA00009024"/>
    </source>
</evidence>
<sequence length="176" mass="19109">MAESAGYNQPTDKRSLALGEENATVQQPPAYAPPSVVYPNPQPYCAPSSSQQMSSTNTTVVVNQPRQQNIKMPRDWSTGVCACCDHVGICLCGAFCQCCLASEVSQDMGESSCVPCCVPGWLISLRLKMRIQENIPGSLLDDCCTVCCCGVCVLCQLAREIRFVKMADQTRQLQAM</sequence>
<feature type="region of interest" description="Disordered" evidence="2">
    <location>
        <begin position="1"/>
        <end position="34"/>
    </location>
</feature>
<evidence type="ECO:0000313" key="4">
    <source>
        <dbReference type="RefSeq" id="XP_005111066.1"/>
    </source>
</evidence>
<feature type="compositionally biased region" description="Polar residues" evidence="2">
    <location>
        <begin position="1"/>
        <end position="10"/>
    </location>
</feature>
<evidence type="ECO:0000313" key="3">
    <source>
        <dbReference type="Proteomes" id="UP000694888"/>
    </source>
</evidence>
<dbReference type="Pfam" id="PF04749">
    <property type="entry name" value="PLAC8"/>
    <property type="match status" value="1"/>
</dbReference>
<comment type="similarity">
    <text evidence="1">Belongs to the cornifelin family.</text>
</comment>
<protein>
    <submittedName>
        <fullName evidence="4">Cornifelin homolog</fullName>
    </submittedName>
</protein>
<organism evidence="3 4">
    <name type="scientific">Aplysia californica</name>
    <name type="common">California sea hare</name>
    <dbReference type="NCBI Taxonomy" id="6500"/>
    <lineage>
        <taxon>Eukaryota</taxon>
        <taxon>Metazoa</taxon>
        <taxon>Spiralia</taxon>
        <taxon>Lophotrochozoa</taxon>
        <taxon>Mollusca</taxon>
        <taxon>Gastropoda</taxon>
        <taxon>Heterobranchia</taxon>
        <taxon>Euthyneura</taxon>
        <taxon>Tectipleura</taxon>
        <taxon>Aplysiida</taxon>
        <taxon>Aplysioidea</taxon>
        <taxon>Aplysiidae</taxon>
        <taxon>Aplysia</taxon>
    </lineage>
</organism>
<proteinExistence type="inferred from homology"/>
<accession>A0ABM0K856</accession>
<dbReference type="InterPro" id="IPR006461">
    <property type="entry name" value="PLAC_motif_containing"/>
</dbReference>
<dbReference type="NCBIfam" id="TIGR01571">
    <property type="entry name" value="A_thal_Cys_rich"/>
    <property type="match status" value="1"/>
</dbReference>
<dbReference type="GeneID" id="101852059"/>
<dbReference type="PANTHER" id="PTHR15907">
    <property type="entry name" value="DUF614 FAMILY PROTEIN-RELATED"/>
    <property type="match status" value="1"/>
</dbReference>
<keyword evidence="3" id="KW-1185">Reference proteome</keyword>